<reference evidence="3 4" key="1">
    <citation type="journal article" date="2015" name="Genome Announc.">
        <title>Complete genome sequence of Martelella endophytica YC6887, which has antifungal activity associated with a halophyte.</title>
        <authorList>
            <person name="Khan A."/>
            <person name="Khan H."/>
            <person name="Chung E.J."/>
            <person name="Hossain M.T."/>
            <person name="Chung Y.R."/>
        </authorList>
    </citation>
    <scope>NUCLEOTIDE SEQUENCE [LARGE SCALE GENOMIC DNA]</scope>
    <source>
        <strain evidence="3">YC6887</strain>
    </source>
</reference>
<dbReference type="HOGENOM" id="CLU_2001129_0_0_5"/>
<dbReference type="AlphaFoldDB" id="A0A0D5LR87"/>
<feature type="domain" description="DUF4189" evidence="2">
    <location>
        <begin position="24"/>
        <end position="121"/>
    </location>
</feature>
<evidence type="ECO:0000256" key="1">
    <source>
        <dbReference type="SAM" id="SignalP"/>
    </source>
</evidence>
<feature type="chain" id="PRO_5002295347" description="DUF4189 domain-containing protein" evidence="1">
    <location>
        <begin position="21"/>
        <end position="124"/>
    </location>
</feature>
<dbReference type="KEGG" id="mey:TM49_15385"/>
<dbReference type="Proteomes" id="UP000032611">
    <property type="component" value="Chromosome"/>
</dbReference>
<name>A0A0D5LR87_MAREN</name>
<evidence type="ECO:0000313" key="4">
    <source>
        <dbReference type="Proteomes" id="UP000032611"/>
    </source>
</evidence>
<keyword evidence="4" id="KW-1185">Reference proteome</keyword>
<evidence type="ECO:0000313" key="3">
    <source>
        <dbReference type="EMBL" id="AJY46744.1"/>
    </source>
</evidence>
<protein>
    <recommendedName>
        <fullName evidence="2">DUF4189 domain-containing protein</fullName>
    </recommendedName>
</protein>
<dbReference type="STRING" id="1486262.TM49_15385"/>
<accession>A0A0D5LR87</accession>
<dbReference type="EMBL" id="CP010803">
    <property type="protein sequence ID" value="AJY46744.1"/>
    <property type="molecule type" value="Genomic_DNA"/>
</dbReference>
<dbReference type="Pfam" id="PF13827">
    <property type="entry name" value="DUF4189"/>
    <property type="match status" value="1"/>
</dbReference>
<proteinExistence type="predicted"/>
<sequence length="124" mass="12647">MMKATLAALMMVLSASVASAADDWNALAIDDDTMTVGMAVDQPSKEAAEALAKSECLKEGAKGCGTVVSREGGCLALSRNASGSSLGYGMEDTIQETVAEALKQCADGGKYEGCTVHSNMCASN</sequence>
<dbReference type="InterPro" id="IPR025240">
    <property type="entry name" value="DUF4189"/>
</dbReference>
<feature type="signal peptide" evidence="1">
    <location>
        <begin position="1"/>
        <end position="20"/>
    </location>
</feature>
<evidence type="ECO:0000259" key="2">
    <source>
        <dbReference type="Pfam" id="PF13827"/>
    </source>
</evidence>
<organism evidence="3 4">
    <name type="scientific">Martelella endophytica</name>
    <dbReference type="NCBI Taxonomy" id="1486262"/>
    <lineage>
        <taxon>Bacteria</taxon>
        <taxon>Pseudomonadati</taxon>
        <taxon>Pseudomonadota</taxon>
        <taxon>Alphaproteobacteria</taxon>
        <taxon>Hyphomicrobiales</taxon>
        <taxon>Aurantimonadaceae</taxon>
        <taxon>Martelella</taxon>
    </lineage>
</organism>
<gene>
    <name evidence="3" type="ORF">TM49_15385</name>
</gene>
<dbReference type="PATRIC" id="fig|1486262.3.peg.3179"/>
<keyword evidence="1" id="KW-0732">Signal</keyword>